<protein>
    <submittedName>
        <fullName evidence="2">IS630 family transposase</fullName>
    </submittedName>
</protein>
<dbReference type="EMBL" id="CP042326">
    <property type="protein sequence ID" value="QDZ40335.1"/>
    <property type="molecule type" value="Genomic_DNA"/>
</dbReference>
<dbReference type="InterPro" id="IPR038717">
    <property type="entry name" value="Tc1-like_DDE_dom"/>
</dbReference>
<keyword evidence="3" id="KW-1185">Reference proteome</keyword>
<organism evidence="2 3">
    <name type="scientific">Euhalothece natronophila Z-M001</name>
    <dbReference type="NCBI Taxonomy" id="522448"/>
    <lineage>
        <taxon>Bacteria</taxon>
        <taxon>Bacillati</taxon>
        <taxon>Cyanobacteriota</taxon>
        <taxon>Cyanophyceae</taxon>
        <taxon>Oscillatoriophycideae</taxon>
        <taxon>Chroococcales</taxon>
        <taxon>Halothecacae</taxon>
        <taxon>Halothece cluster</taxon>
        <taxon>Euhalothece</taxon>
    </lineage>
</organism>
<evidence type="ECO:0000259" key="1">
    <source>
        <dbReference type="Pfam" id="PF13358"/>
    </source>
</evidence>
<dbReference type="SUPFAM" id="SSF53098">
    <property type="entry name" value="Ribonuclease H-like"/>
    <property type="match status" value="1"/>
</dbReference>
<dbReference type="Proteomes" id="UP000318453">
    <property type="component" value="Chromosome"/>
</dbReference>
<name>A0A5B8NQ81_9CHRO</name>
<dbReference type="Pfam" id="PF13384">
    <property type="entry name" value="HTH_23"/>
    <property type="match status" value="1"/>
</dbReference>
<dbReference type="InterPro" id="IPR047655">
    <property type="entry name" value="Transpos_IS630-like"/>
</dbReference>
<dbReference type="NCBIfam" id="NF033545">
    <property type="entry name" value="transpos_IS630"/>
    <property type="match status" value="1"/>
</dbReference>
<evidence type="ECO:0000313" key="2">
    <source>
        <dbReference type="EMBL" id="QDZ40335.1"/>
    </source>
</evidence>
<dbReference type="InterPro" id="IPR036397">
    <property type="entry name" value="RNaseH_sf"/>
</dbReference>
<sequence length="365" mass="43033">MRVNYQCVIQETPSQLKKLQTQQKELSKFRKMQGLYLLKTGEVKTVTHLATYLGVHRVTIQRWLKSYRQEGVNGLLTEPEDQGGRPPKIEGSAIAFGKWQSHIAELQERLSQEEQGFRSYGEIQKWLEDNYQIFLNYKTLYHLVKYKLKAKLKVPRRSSAKKNEKEAEGFKKKLPNLLNAAKWLEEMERKESRKIRYWCQDETRLGLKTIERKRITAQGVKPIGKVQWEFVAYYLYGIIEPSSGDNFFLEFSHLDSDCFQVFLEQVSKHSPNCLNIIQLDQGKFHQSKNLKIPENILLLFQPPASPELNPIERFWQYIKDELSWNLYEELEELKEEVRTILTKITPKTIISLTNWDYLQKALTVV</sequence>
<reference evidence="2" key="1">
    <citation type="submission" date="2019-08" db="EMBL/GenBank/DDBJ databases">
        <title>Carotenoids and Carotenoid Binding Proteins in the Halophilic Cyanobacterium Euhalothece sp. ZM00.</title>
        <authorList>
            <person name="Cho S.M."/>
            <person name="Song J.Y."/>
            <person name="Park Y.-I."/>
        </authorList>
    </citation>
    <scope>NUCLEOTIDE SEQUENCE [LARGE SCALE GENOMIC DNA]</scope>
    <source>
        <strain evidence="2">Z-M001</strain>
    </source>
</reference>
<dbReference type="GO" id="GO:0003676">
    <property type="term" value="F:nucleic acid binding"/>
    <property type="evidence" value="ECO:0007669"/>
    <property type="project" value="InterPro"/>
</dbReference>
<dbReference type="InterPro" id="IPR012337">
    <property type="entry name" value="RNaseH-like_sf"/>
</dbReference>
<dbReference type="Gene3D" id="3.30.420.10">
    <property type="entry name" value="Ribonuclease H-like superfamily/Ribonuclease H"/>
    <property type="match status" value="1"/>
</dbReference>
<gene>
    <name evidence="2" type="ORF">FRE64_10460</name>
</gene>
<dbReference type="RefSeq" id="WP_146296018.1">
    <property type="nucleotide sequence ID" value="NZ_CP042326.1"/>
</dbReference>
<evidence type="ECO:0000313" key="3">
    <source>
        <dbReference type="Proteomes" id="UP000318453"/>
    </source>
</evidence>
<dbReference type="Pfam" id="PF13358">
    <property type="entry name" value="DDE_3"/>
    <property type="match status" value="1"/>
</dbReference>
<dbReference type="SUPFAM" id="SSF46689">
    <property type="entry name" value="Homeodomain-like"/>
    <property type="match status" value="1"/>
</dbReference>
<dbReference type="InterPro" id="IPR009057">
    <property type="entry name" value="Homeodomain-like_sf"/>
</dbReference>
<accession>A0A5B8NQ81</accession>
<proteinExistence type="predicted"/>
<feature type="domain" description="Tc1-like transposase DDE" evidence="1">
    <location>
        <begin position="197"/>
        <end position="334"/>
    </location>
</feature>
<dbReference type="KEGG" id="enn:FRE64_10460"/>
<dbReference type="AlphaFoldDB" id="A0A5B8NQ81"/>
<dbReference type="OrthoDB" id="426040at2"/>